<reference evidence="11 12" key="1">
    <citation type="submission" date="2016-12" db="EMBL/GenBank/DDBJ databases">
        <title>Comparative genomics of Bartonella apis.</title>
        <authorList>
            <person name="Engel P."/>
        </authorList>
    </citation>
    <scope>NUCLEOTIDE SEQUENCE [LARGE SCALE GENOMIC DNA]</scope>
    <source>
        <strain evidence="11 12">PEB0149</strain>
    </source>
</reference>
<dbReference type="GO" id="GO:0043093">
    <property type="term" value="P:FtsZ-dependent cytokinesis"/>
    <property type="evidence" value="ECO:0007669"/>
    <property type="project" value="UniProtKB-UniRule"/>
</dbReference>
<dbReference type="PANTHER" id="PTHR35851:SF1">
    <property type="entry name" value="CELL DIVISION PROTEIN FTSQ"/>
    <property type="match status" value="1"/>
</dbReference>
<evidence type="ECO:0000256" key="1">
    <source>
        <dbReference type="ARBA" id="ARBA00004370"/>
    </source>
</evidence>
<dbReference type="PROSITE" id="PS51779">
    <property type="entry name" value="POTRA"/>
    <property type="match status" value="1"/>
</dbReference>
<dbReference type="InterPro" id="IPR013685">
    <property type="entry name" value="POTRA_FtsQ_type"/>
</dbReference>
<sequence>MYALNSQNGDGFSTPVMSNLPRLYRRLRRTVSQLVLADIELPRHFGTFAAVLFLGATALYGISAGGHTDEVVKATTSTFGFAVEDVEIAGNNRMSELDVLSALGLDGETSMIGFDAVEARKVLSELPWVQSVDVQKIYPDRVRVSLVERQPYAVWQHGDDLDIIDNDGRVIVPFKPGLAGDLPLVVGIGADKKASGFVHELAAFPEIQEHVRAYIRVGDRRWDVLLDNGVRIKLPEVNAMARLADAVKADKEQGLFSRDVLSVDLRLPDRITVALSDEAVERRNNVVKEEERRLKAQKAGHA</sequence>
<dbReference type="PANTHER" id="PTHR35851">
    <property type="entry name" value="CELL DIVISION PROTEIN FTSQ"/>
    <property type="match status" value="1"/>
</dbReference>
<dbReference type="Pfam" id="PF08478">
    <property type="entry name" value="POTRA_1"/>
    <property type="match status" value="1"/>
</dbReference>
<keyword evidence="5 9" id="KW-0812">Transmembrane</keyword>
<feature type="domain" description="POTRA" evidence="10">
    <location>
        <begin position="81"/>
        <end position="149"/>
    </location>
</feature>
<keyword evidence="12" id="KW-1185">Reference proteome</keyword>
<dbReference type="GO" id="GO:0090529">
    <property type="term" value="P:cell septum assembly"/>
    <property type="evidence" value="ECO:0007669"/>
    <property type="project" value="InterPro"/>
</dbReference>
<dbReference type="Proteomes" id="UP000187344">
    <property type="component" value="Unassembled WGS sequence"/>
</dbReference>
<evidence type="ECO:0000256" key="5">
    <source>
        <dbReference type="ARBA" id="ARBA00022692"/>
    </source>
</evidence>
<proteinExistence type="inferred from homology"/>
<comment type="subcellular location">
    <subcellularLocation>
        <location evidence="9">Cell inner membrane</location>
        <topology evidence="9">Single-pass type II membrane protein</topology>
    </subcellularLocation>
    <subcellularLocation>
        <location evidence="1">Membrane</location>
    </subcellularLocation>
    <text evidence="9">Localizes to the division septum.</text>
</comment>
<comment type="caution">
    <text evidence="11">The sequence shown here is derived from an EMBL/GenBank/DDBJ whole genome shotgun (WGS) entry which is preliminary data.</text>
</comment>
<evidence type="ECO:0000256" key="4">
    <source>
        <dbReference type="ARBA" id="ARBA00022618"/>
    </source>
</evidence>
<comment type="similarity">
    <text evidence="9">Belongs to the FtsQ/DivIB family. FtsQ subfamily.</text>
</comment>
<keyword evidence="6 9" id="KW-1133">Transmembrane helix</keyword>
<evidence type="ECO:0000256" key="2">
    <source>
        <dbReference type="ARBA" id="ARBA00022475"/>
    </source>
</evidence>
<dbReference type="HAMAP" id="MF_00911">
    <property type="entry name" value="FtsQ_subfam"/>
    <property type="match status" value="1"/>
</dbReference>
<keyword evidence="8 9" id="KW-0131">Cell cycle</keyword>
<keyword evidence="4 9" id="KW-0132">Cell division</keyword>
<dbReference type="GO" id="GO:0032153">
    <property type="term" value="C:cell division site"/>
    <property type="evidence" value="ECO:0007669"/>
    <property type="project" value="UniProtKB-UniRule"/>
</dbReference>
<evidence type="ECO:0000256" key="6">
    <source>
        <dbReference type="ARBA" id="ARBA00022989"/>
    </source>
</evidence>
<dbReference type="GO" id="GO:0005886">
    <property type="term" value="C:plasma membrane"/>
    <property type="evidence" value="ECO:0007669"/>
    <property type="project" value="UniProtKB-SubCell"/>
</dbReference>
<name>A0A1R0F9H2_9HYPH</name>
<dbReference type="InterPro" id="IPR026579">
    <property type="entry name" value="FtsQ"/>
</dbReference>
<keyword evidence="2 9" id="KW-1003">Cell membrane</keyword>
<dbReference type="Gene3D" id="3.10.20.310">
    <property type="entry name" value="membrane protein fhac"/>
    <property type="match status" value="1"/>
</dbReference>
<gene>
    <name evidence="9" type="primary">ftsQ</name>
    <name evidence="11" type="ORF">PEB0149_010650</name>
</gene>
<organism evidence="11 12">
    <name type="scientific">Bartonella apis</name>
    <dbReference type="NCBI Taxonomy" id="1686310"/>
    <lineage>
        <taxon>Bacteria</taxon>
        <taxon>Pseudomonadati</taxon>
        <taxon>Pseudomonadota</taxon>
        <taxon>Alphaproteobacteria</taxon>
        <taxon>Hyphomicrobiales</taxon>
        <taxon>Bartonellaceae</taxon>
        <taxon>Bartonella</taxon>
    </lineage>
</organism>
<dbReference type="AlphaFoldDB" id="A0A1R0F9H2"/>
<dbReference type="Pfam" id="PF03799">
    <property type="entry name" value="FtsQ_DivIB_C"/>
    <property type="match status" value="1"/>
</dbReference>
<keyword evidence="3 9" id="KW-0997">Cell inner membrane</keyword>
<evidence type="ECO:0000256" key="8">
    <source>
        <dbReference type="ARBA" id="ARBA00023306"/>
    </source>
</evidence>
<keyword evidence="7 9" id="KW-0472">Membrane</keyword>
<dbReference type="InterPro" id="IPR034746">
    <property type="entry name" value="POTRA"/>
</dbReference>
<evidence type="ECO:0000259" key="10">
    <source>
        <dbReference type="PROSITE" id="PS51779"/>
    </source>
</evidence>
<comment type="function">
    <text evidence="9">Essential cell division protein.</text>
</comment>
<evidence type="ECO:0000313" key="12">
    <source>
        <dbReference type="Proteomes" id="UP000187344"/>
    </source>
</evidence>
<accession>A0A1R0F9H2</accession>
<dbReference type="EMBL" id="LXYT01000001">
    <property type="protein sequence ID" value="OLY43633.1"/>
    <property type="molecule type" value="Genomic_DNA"/>
</dbReference>
<evidence type="ECO:0000256" key="3">
    <source>
        <dbReference type="ARBA" id="ARBA00022519"/>
    </source>
</evidence>
<dbReference type="Gene3D" id="3.40.50.11690">
    <property type="entry name" value="Cell division protein FtsQ/DivIB"/>
    <property type="match status" value="1"/>
</dbReference>
<evidence type="ECO:0000313" key="11">
    <source>
        <dbReference type="EMBL" id="OLY43633.1"/>
    </source>
</evidence>
<protein>
    <recommendedName>
        <fullName evidence="9">Cell division protein FtsQ</fullName>
    </recommendedName>
</protein>
<evidence type="ECO:0000256" key="9">
    <source>
        <dbReference type="HAMAP-Rule" id="MF_00911"/>
    </source>
</evidence>
<dbReference type="InterPro" id="IPR005548">
    <property type="entry name" value="Cell_div_FtsQ/DivIB_C"/>
</dbReference>
<dbReference type="InterPro" id="IPR045335">
    <property type="entry name" value="FtsQ_C_sf"/>
</dbReference>
<evidence type="ECO:0000256" key="7">
    <source>
        <dbReference type="ARBA" id="ARBA00023136"/>
    </source>
</evidence>